<keyword evidence="5" id="KW-1185">Reference proteome</keyword>
<dbReference type="AlphaFoldDB" id="A0A816GWL1"/>
<accession>A0A816GWL1</accession>
<proteinExistence type="predicted"/>
<evidence type="ECO:0000256" key="2">
    <source>
        <dbReference type="ARBA" id="ARBA00022553"/>
    </source>
</evidence>
<dbReference type="SUPFAM" id="SSF56801">
    <property type="entry name" value="Acetyl-CoA synthetase-like"/>
    <property type="match status" value="1"/>
</dbReference>
<evidence type="ECO:0000256" key="1">
    <source>
        <dbReference type="ARBA" id="ARBA00022450"/>
    </source>
</evidence>
<dbReference type="PANTHER" id="PTHR44845">
    <property type="entry name" value="CARRIER DOMAIN-CONTAINING PROTEIN"/>
    <property type="match status" value="1"/>
</dbReference>
<evidence type="ECO:0000313" key="4">
    <source>
        <dbReference type="EMBL" id="CAF4675387.1"/>
    </source>
</evidence>
<evidence type="ECO:0000313" key="5">
    <source>
        <dbReference type="Proteomes" id="UP000663829"/>
    </source>
</evidence>
<dbReference type="EMBL" id="CAJNOQ010065480">
    <property type="protein sequence ID" value="CAF1679245.1"/>
    <property type="molecule type" value="Genomic_DNA"/>
</dbReference>
<dbReference type="InterPro" id="IPR045851">
    <property type="entry name" value="AMP-bd_C_sf"/>
</dbReference>
<reference evidence="3" key="1">
    <citation type="submission" date="2021-02" db="EMBL/GenBank/DDBJ databases">
        <authorList>
            <person name="Nowell W R."/>
        </authorList>
    </citation>
    <scope>NUCLEOTIDE SEQUENCE</scope>
</reference>
<dbReference type="Proteomes" id="UP000681722">
    <property type="component" value="Unassembled WGS sequence"/>
</dbReference>
<gene>
    <name evidence="3" type="ORF">GPM918_LOCUS46555</name>
    <name evidence="4" type="ORF">SRO942_LOCUS50956</name>
</gene>
<comment type="caution">
    <text evidence="3">The sequence shown here is derived from an EMBL/GenBank/DDBJ whole genome shotgun (WGS) entry which is preliminary data.</text>
</comment>
<protein>
    <submittedName>
        <fullName evidence="3">Uncharacterized protein</fullName>
    </submittedName>
</protein>
<dbReference type="Gene3D" id="3.30.300.30">
    <property type="match status" value="1"/>
</dbReference>
<organism evidence="3 5">
    <name type="scientific">Didymodactylos carnosus</name>
    <dbReference type="NCBI Taxonomy" id="1234261"/>
    <lineage>
        <taxon>Eukaryota</taxon>
        <taxon>Metazoa</taxon>
        <taxon>Spiralia</taxon>
        <taxon>Gnathifera</taxon>
        <taxon>Rotifera</taxon>
        <taxon>Eurotatoria</taxon>
        <taxon>Bdelloidea</taxon>
        <taxon>Philodinida</taxon>
        <taxon>Philodinidae</taxon>
        <taxon>Didymodactylos</taxon>
    </lineage>
</organism>
<dbReference type="EMBL" id="CAJOBC010151826">
    <property type="protein sequence ID" value="CAF4675387.1"/>
    <property type="molecule type" value="Genomic_DNA"/>
</dbReference>
<keyword evidence="2" id="KW-0597">Phosphoprotein</keyword>
<sequence>MAKYNSFDEIIYVSRNDFQVKIRGQRIETAGVENVIMASSNDITNCLVVKFEHSIIEEDYLIAYITTYNNIDISEIIMKKYCQIYLPQFMIPTQF</sequence>
<evidence type="ECO:0000313" key="3">
    <source>
        <dbReference type="EMBL" id="CAF1679245.1"/>
    </source>
</evidence>
<name>A0A816GWL1_9BILA</name>
<keyword evidence="1" id="KW-0596">Phosphopantetheine</keyword>
<feature type="non-terminal residue" evidence="3">
    <location>
        <position position="95"/>
    </location>
</feature>
<dbReference type="Proteomes" id="UP000663829">
    <property type="component" value="Unassembled WGS sequence"/>
</dbReference>
<dbReference type="PANTHER" id="PTHR44845:SF6">
    <property type="entry name" value="BETA-ALANINE-ACTIVATING ENZYME"/>
    <property type="match status" value="1"/>
</dbReference>
<dbReference type="OrthoDB" id="416786at2759"/>